<dbReference type="Pfam" id="PF07045">
    <property type="entry name" value="DUF1330"/>
    <property type="match status" value="1"/>
</dbReference>
<keyword evidence="3" id="KW-1185">Reference proteome</keyword>
<dbReference type="RefSeq" id="WP_320236103.1">
    <property type="nucleotide sequence ID" value="NZ_JAVIJF010000023.1"/>
</dbReference>
<protein>
    <submittedName>
        <fullName evidence="2">DUF1330 domain-containing protein</fullName>
    </submittedName>
</protein>
<dbReference type="EMBL" id="JAVIJF010000023">
    <property type="protein sequence ID" value="MDX8528173.1"/>
    <property type="molecule type" value="Genomic_DNA"/>
</dbReference>
<dbReference type="InterPro" id="IPR011008">
    <property type="entry name" value="Dimeric_a/b-barrel"/>
</dbReference>
<dbReference type="Proteomes" id="UP001276840">
    <property type="component" value="Unassembled WGS sequence"/>
</dbReference>
<accession>A0ABU4ZS01</accession>
<gene>
    <name evidence="2" type="ORF">RFM68_27220</name>
</gene>
<dbReference type="SUPFAM" id="SSF54909">
    <property type="entry name" value="Dimeric alpha+beta barrel"/>
    <property type="match status" value="1"/>
</dbReference>
<proteinExistence type="predicted"/>
<organism evidence="2 3">
    <name type="scientific">Mesorhizobium montanum</name>
    <dbReference type="NCBI Taxonomy" id="3072323"/>
    <lineage>
        <taxon>Bacteria</taxon>
        <taxon>Pseudomonadati</taxon>
        <taxon>Pseudomonadota</taxon>
        <taxon>Alphaproteobacteria</taxon>
        <taxon>Hyphomicrobiales</taxon>
        <taxon>Phyllobacteriaceae</taxon>
        <taxon>Mesorhizobium</taxon>
    </lineage>
</organism>
<evidence type="ECO:0000259" key="1">
    <source>
        <dbReference type="Pfam" id="PF07045"/>
    </source>
</evidence>
<name>A0ABU4ZS01_9HYPH</name>
<evidence type="ECO:0000313" key="2">
    <source>
        <dbReference type="EMBL" id="MDX8528173.1"/>
    </source>
</evidence>
<feature type="domain" description="DUF1330" evidence="1">
    <location>
        <begin position="30"/>
        <end position="122"/>
    </location>
</feature>
<dbReference type="InterPro" id="IPR010753">
    <property type="entry name" value="DUF1330"/>
</dbReference>
<evidence type="ECO:0000313" key="3">
    <source>
        <dbReference type="Proteomes" id="UP001276840"/>
    </source>
</evidence>
<sequence length="125" mass="14265">MFDLACSLDKRAFARLALELAIIRERFSVKGYWLIVGTEISDREAQAEYSRLWKPIGEKYQARTNTTKEPPLLTEARDAKRMVLVEFPSLEIAKACYADPAYEEAKRFALLASDRVLVMFEGDLG</sequence>
<comment type="caution">
    <text evidence="2">The sequence shown here is derived from an EMBL/GenBank/DDBJ whole genome shotgun (WGS) entry which is preliminary data.</text>
</comment>
<reference evidence="2 3" key="1">
    <citation type="submission" date="2023-08" db="EMBL/GenBank/DDBJ databases">
        <title>Implementing the SeqCode for naming new Mesorhizobium species isolated from Vachellia karroo root nodules.</title>
        <authorList>
            <person name="Van Lill M."/>
        </authorList>
    </citation>
    <scope>NUCLEOTIDE SEQUENCE [LARGE SCALE GENOMIC DNA]</scope>
    <source>
        <strain evidence="2 3">MSK 1335</strain>
    </source>
</reference>
<dbReference type="Gene3D" id="3.30.70.100">
    <property type="match status" value="1"/>
</dbReference>